<evidence type="ECO:0000256" key="6">
    <source>
        <dbReference type="ARBA" id="ARBA00023288"/>
    </source>
</evidence>
<evidence type="ECO:0000256" key="3">
    <source>
        <dbReference type="ARBA" id="ARBA00023136"/>
    </source>
</evidence>
<dbReference type="SUPFAM" id="SSF103088">
    <property type="entry name" value="OmpA-like"/>
    <property type="match status" value="1"/>
</dbReference>
<evidence type="ECO:0000256" key="8">
    <source>
        <dbReference type="HAMAP-Rule" id="MF_02204"/>
    </source>
</evidence>
<dbReference type="Gene3D" id="3.30.1330.60">
    <property type="entry name" value="OmpA-like domain"/>
    <property type="match status" value="1"/>
</dbReference>
<evidence type="ECO:0000256" key="5">
    <source>
        <dbReference type="ARBA" id="ARBA00023237"/>
    </source>
</evidence>
<dbReference type="AlphaFoldDB" id="A0A2U3K997"/>
<feature type="region of interest" description="Disordered" evidence="9">
    <location>
        <begin position="26"/>
        <end position="61"/>
    </location>
</feature>
<dbReference type="PROSITE" id="PS51257">
    <property type="entry name" value="PROKAR_LIPOPROTEIN"/>
    <property type="match status" value="1"/>
</dbReference>
<dbReference type="InterPro" id="IPR036179">
    <property type="entry name" value="Ig-like_dom_sf"/>
</dbReference>
<dbReference type="InterPro" id="IPR006664">
    <property type="entry name" value="OMP_bac"/>
</dbReference>
<keyword evidence="4 8" id="KW-0564">Palmitate</keyword>
<dbReference type="InterPro" id="IPR050330">
    <property type="entry name" value="Bact_OuterMem_StrucFunc"/>
</dbReference>
<evidence type="ECO:0000256" key="4">
    <source>
        <dbReference type="ARBA" id="ARBA00023139"/>
    </source>
</evidence>
<dbReference type="InterPro" id="IPR006665">
    <property type="entry name" value="OmpA-like"/>
</dbReference>
<organism evidence="12 13">
    <name type="scientific">Candidatus Sulfotelmatobacter kueseliae</name>
    <dbReference type="NCBI Taxonomy" id="2042962"/>
    <lineage>
        <taxon>Bacteria</taxon>
        <taxon>Pseudomonadati</taxon>
        <taxon>Acidobacteriota</taxon>
        <taxon>Terriglobia</taxon>
        <taxon>Terriglobales</taxon>
        <taxon>Candidatus Korobacteraceae</taxon>
        <taxon>Candidatus Sulfotelmatobacter</taxon>
    </lineage>
</organism>
<dbReference type="EMBL" id="OMOD01000057">
    <property type="protein sequence ID" value="SPF36219.1"/>
    <property type="molecule type" value="Genomic_DNA"/>
</dbReference>
<comment type="similarity">
    <text evidence="8">Belongs to the Pal lipoprotein family.</text>
</comment>
<dbReference type="PANTHER" id="PTHR30329">
    <property type="entry name" value="STATOR ELEMENT OF FLAGELLAR MOTOR COMPLEX"/>
    <property type="match status" value="1"/>
</dbReference>
<feature type="compositionally biased region" description="Pro residues" evidence="9">
    <location>
        <begin position="29"/>
        <end position="42"/>
    </location>
</feature>
<keyword evidence="3 8" id="KW-0472">Membrane</keyword>
<proteinExistence type="inferred from homology"/>
<sequence length="245" mass="26127">MKHKSMKWMFLALSLAALLAVGACKKKVAPPPPPPPPPPPAAPTASISVSPSSIQAGQSASLTWQTTNATDVSIDGIGAVQANGSQNVSPNDSTTYHLVAKGAGGTQEATARLTVTQPPPPPPPPPTVTDEDLFNQNIKDVYFDYDKSDIRADQQGSVQADLEFLGQHANINFTVEGHCDERGSTEYNLALGDKRASAVKNALTAAGINASRIKTISYGKEKPFCTESNEACWQQNRRGHFVYQK</sequence>
<dbReference type="InterPro" id="IPR036737">
    <property type="entry name" value="OmpA-like_sf"/>
</dbReference>
<keyword evidence="5 8" id="KW-0998">Cell outer membrane</keyword>
<dbReference type="CDD" id="cd07185">
    <property type="entry name" value="OmpA_C-like"/>
    <property type="match status" value="1"/>
</dbReference>
<evidence type="ECO:0000313" key="12">
    <source>
        <dbReference type="EMBL" id="SPF36219.1"/>
    </source>
</evidence>
<gene>
    <name evidence="8" type="primary">pal</name>
    <name evidence="12" type="ORF">SBA1_150066</name>
</gene>
<evidence type="ECO:0000256" key="9">
    <source>
        <dbReference type="SAM" id="MobiDB-lite"/>
    </source>
</evidence>
<keyword evidence="1" id="KW-0132">Cell division</keyword>
<keyword evidence="2 8" id="KW-0732">Signal</keyword>
<keyword evidence="7" id="KW-0131">Cell cycle</keyword>
<evidence type="ECO:0000313" key="13">
    <source>
        <dbReference type="Proteomes" id="UP000238701"/>
    </source>
</evidence>
<evidence type="ECO:0000256" key="7">
    <source>
        <dbReference type="ARBA" id="ARBA00023306"/>
    </source>
</evidence>
<feature type="chain" id="PRO_5015676096" description="Peptidoglycan-associated lipoprotein" evidence="10">
    <location>
        <begin position="23"/>
        <end position="245"/>
    </location>
</feature>
<evidence type="ECO:0000259" key="11">
    <source>
        <dbReference type="PROSITE" id="PS51123"/>
    </source>
</evidence>
<dbReference type="PANTHER" id="PTHR30329:SF21">
    <property type="entry name" value="LIPOPROTEIN YIAD-RELATED"/>
    <property type="match status" value="1"/>
</dbReference>
<dbReference type="Pfam" id="PF00691">
    <property type="entry name" value="OmpA"/>
    <property type="match status" value="1"/>
</dbReference>
<keyword evidence="6 8" id="KW-0449">Lipoprotein</keyword>
<accession>A0A2U3K997</accession>
<dbReference type="SUPFAM" id="SSF48726">
    <property type="entry name" value="Immunoglobulin"/>
    <property type="match status" value="1"/>
</dbReference>
<evidence type="ECO:0000256" key="10">
    <source>
        <dbReference type="SAM" id="SignalP"/>
    </source>
</evidence>
<feature type="signal peptide" evidence="10">
    <location>
        <begin position="1"/>
        <end position="22"/>
    </location>
</feature>
<dbReference type="GO" id="GO:0009279">
    <property type="term" value="C:cell outer membrane"/>
    <property type="evidence" value="ECO:0007669"/>
    <property type="project" value="UniProtKB-SubCell"/>
</dbReference>
<evidence type="ECO:0000256" key="2">
    <source>
        <dbReference type="ARBA" id="ARBA00022729"/>
    </source>
</evidence>
<evidence type="ECO:0000256" key="1">
    <source>
        <dbReference type="ARBA" id="ARBA00022618"/>
    </source>
</evidence>
<dbReference type="NCBIfam" id="TIGR02802">
    <property type="entry name" value="Pal_lipo"/>
    <property type="match status" value="1"/>
</dbReference>
<dbReference type="GO" id="GO:0051301">
    <property type="term" value="P:cell division"/>
    <property type="evidence" value="ECO:0007669"/>
    <property type="project" value="UniProtKB-KW"/>
</dbReference>
<reference evidence="13" key="1">
    <citation type="submission" date="2018-02" db="EMBL/GenBank/DDBJ databases">
        <authorList>
            <person name="Hausmann B."/>
        </authorList>
    </citation>
    <scope>NUCLEOTIDE SEQUENCE [LARGE SCALE GENOMIC DNA]</scope>
    <source>
        <strain evidence="13">Peat soil MAG SbA1</strain>
    </source>
</reference>
<dbReference type="PROSITE" id="PS51123">
    <property type="entry name" value="OMPA_2"/>
    <property type="match status" value="1"/>
</dbReference>
<feature type="compositionally biased region" description="Polar residues" evidence="9">
    <location>
        <begin position="45"/>
        <end position="61"/>
    </location>
</feature>
<name>A0A2U3K997_9BACT</name>
<dbReference type="Proteomes" id="UP000238701">
    <property type="component" value="Unassembled WGS sequence"/>
</dbReference>
<dbReference type="PRINTS" id="PR01021">
    <property type="entry name" value="OMPADOMAIN"/>
</dbReference>
<protein>
    <recommendedName>
        <fullName evidence="8">Peptidoglycan-associated lipoprotein</fullName>
        <shortName evidence="8">PAL</shortName>
    </recommendedName>
</protein>
<dbReference type="HAMAP" id="MF_02204">
    <property type="entry name" value="Pal"/>
    <property type="match status" value="1"/>
</dbReference>
<feature type="domain" description="OmpA-like" evidence="11">
    <location>
        <begin position="130"/>
        <end position="245"/>
    </location>
</feature>
<dbReference type="InterPro" id="IPR014169">
    <property type="entry name" value="Pal_lipo_C"/>
</dbReference>
<comment type="subcellular location">
    <subcellularLocation>
        <location evidence="8">Cell outer membrane</location>
        <topology evidence="8">Lipid-anchor</topology>
    </subcellularLocation>
</comment>
<dbReference type="InterPro" id="IPR039001">
    <property type="entry name" value="Pal"/>
</dbReference>